<protein>
    <recommendedName>
        <fullName evidence="3">F-box associated domain-containing protein</fullName>
    </recommendedName>
</protein>
<gene>
    <name evidence="1" type="ORF">AMTR_s00022p00220410</name>
</gene>
<proteinExistence type="predicted"/>
<dbReference type="HOGENOM" id="CLU_1646003_0_0_1"/>
<reference evidence="2" key="1">
    <citation type="journal article" date="2013" name="Science">
        <title>The Amborella genome and the evolution of flowering plants.</title>
        <authorList>
            <consortium name="Amborella Genome Project"/>
        </authorList>
    </citation>
    <scope>NUCLEOTIDE SEQUENCE [LARGE SCALE GENOMIC DNA]</scope>
</reference>
<accession>W1PV44</accession>
<organism evidence="1 2">
    <name type="scientific">Amborella trichopoda</name>
    <dbReference type="NCBI Taxonomy" id="13333"/>
    <lineage>
        <taxon>Eukaryota</taxon>
        <taxon>Viridiplantae</taxon>
        <taxon>Streptophyta</taxon>
        <taxon>Embryophyta</taxon>
        <taxon>Tracheophyta</taxon>
        <taxon>Spermatophyta</taxon>
        <taxon>Magnoliopsida</taxon>
        <taxon>Amborellales</taxon>
        <taxon>Amborellaceae</taxon>
        <taxon>Amborella</taxon>
    </lineage>
</organism>
<name>W1PV44_AMBTC</name>
<evidence type="ECO:0008006" key="3">
    <source>
        <dbReference type="Google" id="ProtNLM"/>
    </source>
</evidence>
<sequence length="161" mass="18706">MYAMFDSLSGQWRRPGNSVPDRSWASATMVSVRNTCYYMYKDNRNLVAFDMQREEGEIILVQPWLQGAKFGILEWDNRLALIESTEELRPKVSVLSEKEVQRSGSCRFYSKLQLEGFQLLLQLTSNIFKVTPNLNFFDISMVWLRMLLVQHPPLSSSRDDG</sequence>
<keyword evidence="2" id="KW-1185">Reference proteome</keyword>
<dbReference type="AlphaFoldDB" id="W1PV44"/>
<dbReference type="Gramene" id="ERN11674">
    <property type="protein sequence ID" value="ERN11674"/>
    <property type="gene ID" value="AMTR_s00022p00220410"/>
</dbReference>
<dbReference type="EMBL" id="KI392687">
    <property type="protein sequence ID" value="ERN11674.1"/>
    <property type="molecule type" value="Genomic_DNA"/>
</dbReference>
<evidence type="ECO:0000313" key="2">
    <source>
        <dbReference type="Proteomes" id="UP000017836"/>
    </source>
</evidence>
<dbReference type="Proteomes" id="UP000017836">
    <property type="component" value="Unassembled WGS sequence"/>
</dbReference>
<evidence type="ECO:0000313" key="1">
    <source>
        <dbReference type="EMBL" id="ERN11674.1"/>
    </source>
</evidence>